<dbReference type="CDD" id="cd04301">
    <property type="entry name" value="NAT_SF"/>
    <property type="match status" value="1"/>
</dbReference>
<proteinExistence type="predicted"/>
<name>A0A1H3NLV6_9PROT</name>
<dbReference type="OrthoDB" id="9795206at2"/>
<dbReference type="GO" id="GO:0016747">
    <property type="term" value="F:acyltransferase activity, transferring groups other than amino-acyl groups"/>
    <property type="evidence" value="ECO:0007669"/>
    <property type="project" value="InterPro"/>
</dbReference>
<dbReference type="PANTHER" id="PTHR43800:SF1">
    <property type="entry name" value="PEPTIDYL-LYSINE N-ACETYLTRANSFERASE YJAB"/>
    <property type="match status" value="1"/>
</dbReference>
<evidence type="ECO:0000313" key="5">
    <source>
        <dbReference type="Proteomes" id="UP000198640"/>
    </source>
</evidence>
<dbReference type="AlphaFoldDB" id="A0A1H3NLV6"/>
<dbReference type="SUPFAM" id="SSF55729">
    <property type="entry name" value="Acyl-CoA N-acyltransferases (Nat)"/>
    <property type="match status" value="2"/>
</dbReference>
<keyword evidence="4" id="KW-0689">Ribosomal protein</keyword>
<dbReference type="InterPro" id="IPR016181">
    <property type="entry name" value="Acyl_CoA_acyltransferase"/>
</dbReference>
<evidence type="ECO:0000259" key="3">
    <source>
        <dbReference type="PROSITE" id="PS51186"/>
    </source>
</evidence>
<evidence type="ECO:0000256" key="2">
    <source>
        <dbReference type="ARBA" id="ARBA00023315"/>
    </source>
</evidence>
<dbReference type="PROSITE" id="PS51186">
    <property type="entry name" value="GNAT"/>
    <property type="match status" value="2"/>
</dbReference>
<evidence type="ECO:0000313" key="4">
    <source>
        <dbReference type="EMBL" id="SDY89733.1"/>
    </source>
</evidence>
<dbReference type="InterPro" id="IPR000182">
    <property type="entry name" value="GNAT_dom"/>
</dbReference>
<protein>
    <submittedName>
        <fullName evidence="4">Ribosomal protein S18 acetylase RimI</fullName>
    </submittedName>
</protein>
<organism evidence="4 5">
    <name type="scientific">Nitrosomonas halophila</name>
    <dbReference type="NCBI Taxonomy" id="44576"/>
    <lineage>
        <taxon>Bacteria</taxon>
        <taxon>Pseudomonadati</taxon>
        <taxon>Pseudomonadota</taxon>
        <taxon>Betaproteobacteria</taxon>
        <taxon>Nitrosomonadales</taxon>
        <taxon>Nitrosomonadaceae</taxon>
        <taxon>Nitrosomonas</taxon>
    </lineage>
</organism>
<keyword evidence="5" id="KW-1185">Reference proteome</keyword>
<sequence>MPNDTRFRNYITADAEALIAVYRAAARVLGRQGYTEEQTNAWAMYPEDPAAFRRMLAKGVTICAVIDSVPVAFGQLYPVDHIAYMYCHPDHARCGLGSAILSMLEAHAQSKGVTALRVEASAVARPFFERFGFCVLEVERPVRYGVAFMRFKMEKELANQQLGGTDRVDPLPLLPGSSNQDLVIRKAHPADCETLLDCWLRSVRATHIFVSSDDIQSMIPHVRSYLSSSESEIWVACDASGVSMGFMGLSGSKMEALFLAPEFHGCGIGRQMVQYAHSLHPALTVDVNEQNTAARQFYEACGFVVEGRSEKDGQGRVYPLLHMRLIAPNHHALQQPVRENISAVERKCQDR</sequence>
<dbReference type="PANTHER" id="PTHR43800">
    <property type="entry name" value="PEPTIDYL-LYSINE N-ACETYLTRANSFERASE YJAB"/>
    <property type="match status" value="1"/>
</dbReference>
<keyword evidence="4" id="KW-0687">Ribonucleoprotein</keyword>
<feature type="domain" description="N-acetyltransferase" evidence="3">
    <location>
        <begin position="182"/>
        <end position="328"/>
    </location>
</feature>
<reference evidence="4 5" key="1">
    <citation type="submission" date="2016-10" db="EMBL/GenBank/DDBJ databases">
        <authorList>
            <person name="de Groot N.N."/>
        </authorList>
    </citation>
    <scope>NUCLEOTIDE SEQUENCE [LARGE SCALE GENOMIC DNA]</scope>
    <source>
        <strain evidence="4 5">Nm1</strain>
    </source>
</reference>
<gene>
    <name evidence="4" type="ORF">SAMN05421881_10762</name>
</gene>
<dbReference type="RefSeq" id="WP_090415637.1">
    <property type="nucleotide sequence ID" value="NZ_FNOY01000076.1"/>
</dbReference>
<dbReference type="Proteomes" id="UP000198640">
    <property type="component" value="Unassembled WGS sequence"/>
</dbReference>
<feature type="domain" description="N-acetyltransferase" evidence="3">
    <location>
        <begin position="5"/>
        <end position="154"/>
    </location>
</feature>
<keyword evidence="2" id="KW-0012">Acyltransferase</keyword>
<keyword evidence="1" id="KW-0808">Transferase</keyword>
<accession>A0A1H3NLV6</accession>
<dbReference type="EMBL" id="FNOY01000076">
    <property type="protein sequence ID" value="SDY89733.1"/>
    <property type="molecule type" value="Genomic_DNA"/>
</dbReference>
<dbReference type="Gene3D" id="3.40.630.30">
    <property type="match status" value="2"/>
</dbReference>
<dbReference type="Pfam" id="PF13508">
    <property type="entry name" value="Acetyltransf_7"/>
    <property type="match status" value="1"/>
</dbReference>
<dbReference type="Pfam" id="PF13673">
    <property type="entry name" value="Acetyltransf_10"/>
    <property type="match status" value="1"/>
</dbReference>
<dbReference type="NCBIfam" id="NF007807">
    <property type="entry name" value="PRK10514.1"/>
    <property type="match status" value="1"/>
</dbReference>
<dbReference type="STRING" id="44576.SAMN05421881_10762"/>
<dbReference type="GO" id="GO:0005840">
    <property type="term" value="C:ribosome"/>
    <property type="evidence" value="ECO:0007669"/>
    <property type="project" value="UniProtKB-KW"/>
</dbReference>
<evidence type="ECO:0000256" key="1">
    <source>
        <dbReference type="ARBA" id="ARBA00022679"/>
    </source>
</evidence>